<sequence length="390" mass="45226">MNSMAGIYLPTVANCLVQTSKIKTFKTDFQIQRGKMAQGPNPKDSMKSTWRTADKSTWTLNHHIINFINVYPTSLDKAIPVHPKQDKVPHLSQWPQHAWVLFYGAIPLLLHQALLSHTSMKGGLSHLTIFALYFMSFNIIVIREVHVLRRLGHLYGFLDGDVHERDGIPDVGVSRIAQSLYKTTGSRLVMVTWLGYNPKISPIDALSSWQWWAWLSLEIGLYGIVLDFWFYWYHRAMHDVNGLWQFHRTHHLTKHPNMLLSAYADHEQEFCDMVVVPFMTYLTLRAIGLPLGFYEWWVCHQYIAYTEVFGHSGLRVHLTAPSTLSWLLNMFDAEIGIEDHDLHHRKGWRKSHNYGKQTRLWDRIFGTCGEKIEGVDGNVDYVNQAHMPIF</sequence>
<organism evidence="7">
    <name type="scientific">Pseudogymnoascus destructans</name>
    <dbReference type="NCBI Taxonomy" id="655981"/>
    <lineage>
        <taxon>Eukaryota</taxon>
        <taxon>Fungi</taxon>
        <taxon>Dikarya</taxon>
        <taxon>Ascomycota</taxon>
        <taxon>Pezizomycotina</taxon>
        <taxon>Leotiomycetes</taxon>
        <taxon>Thelebolales</taxon>
        <taxon>Thelebolaceae</taxon>
        <taxon>Pseudogymnoascus</taxon>
    </lineage>
</organism>
<feature type="transmembrane region" description="Helical" evidence="5">
    <location>
        <begin position="211"/>
        <end position="233"/>
    </location>
</feature>
<comment type="subcellular location">
    <subcellularLocation>
        <location evidence="1">Membrane</location>
    </subcellularLocation>
</comment>
<feature type="transmembrane region" description="Helical" evidence="5">
    <location>
        <begin position="127"/>
        <end position="148"/>
    </location>
</feature>
<proteinExistence type="predicted"/>
<dbReference type="RefSeq" id="XP_024321531.1">
    <property type="nucleotide sequence ID" value="XM_024470948.1"/>
</dbReference>
<dbReference type="Proteomes" id="UP000077154">
    <property type="component" value="Unassembled WGS sequence"/>
</dbReference>
<dbReference type="InterPro" id="IPR050307">
    <property type="entry name" value="Sterol_Desaturase_Related"/>
</dbReference>
<dbReference type="InterPro" id="IPR006694">
    <property type="entry name" value="Fatty_acid_hydroxylase"/>
</dbReference>
<evidence type="ECO:0000256" key="1">
    <source>
        <dbReference type="ARBA" id="ARBA00004370"/>
    </source>
</evidence>
<protein>
    <recommendedName>
        <fullName evidence="6">Fatty acid hydroxylase domain-containing protein</fullName>
    </recommendedName>
</protein>
<evidence type="ECO:0000256" key="5">
    <source>
        <dbReference type="SAM" id="Phobius"/>
    </source>
</evidence>
<evidence type="ECO:0000259" key="6">
    <source>
        <dbReference type="Pfam" id="PF04116"/>
    </source>
</evidence>
<accession>A0A177A5H9</accession>
<keyword evidence="4 5" id="KW-0472">Membrane</keyword>
<dbReference type="GO" id="GO:0005506">
    <property type="term" value="F:iron ion binding"/>
    <property type="evidence" value="ECO:0007669"/>
    <property type="project" value="InterPro"/>
</dbReference>
<dbReference type="GO" id="GO:0008610">
    <property type="term" value="P:lipid biosynthetic process"/>
    <property type="evidence" value="ECO:0007669"/>
    <property type="project" value="InterPro"/>
</dbReference>
<dbReference type="eggNOG" id="ENOG502SEYJ">
    <property type="taxonomic scope" value="Eukaryota"/>
</dbReference>
<dbReference type="VEuPathDB" id="FungiDB:GMDG_04443"/>
<feature type="domain" description="Fatty acid hydroxylase" evidence="6">
    <location>
        <begin position="221"/>
        <end position="367"/>
    </location>
</feature>
<evidence type="ECO:0000313" key="7">
    <source>
        <dbReference type="EMBL" id="OAF56234.2"/>
    </source>
</evidence>
<evidence type="ECO:0000256" key="2">
    <source>
        <dbReference type="ARBA" id="ARBA00022692"/>
    </source>
</evidence>
<gene>
    <name evidence="7" type="ORF">VC83_07375</name>
</gene>
<dbReference type="OrthoDB" id="6354873at2759"/>
<dbReference type="GO" id="GO:0016020">
    <property type="term" value="C:membrane"/>
    <property type="evidence" value="ECO:0007669"/>
    <property type="project" value="UniProtKB-SubCell"/>
</dbReference>
<reference evidence="7" key="1">
    <citation type="submission" date="2016-03" db="EMBL/GenBank/DDBJ databases">
        <title>Updated assembly of Pseudogymnoascus destructans, the fungus causing white-nose syndrome of bats.</title>
        <authorList>
            <person name="Palmer J.M."/>
            <person name="Drees K.P."/>
            <person name="Foster J.T."/>
            <person name="Lindner D.L."/>
        </authorList>
    </citation>
    <scope>NUCLEOTIDE SEQUENCE [LARGE SCALE GENOMIC DNA]</scope>
    <source>
        <strain evidence="7">20631-21</strain>
    </source>
</reference>
<evidence type="ECO:0000256" key="4">
    <source>
        <dbReference type="ARBA" id="ARBA00023136"/>
    </source>
</evidence>
<dbReference type="PANTHER" id="PTHR11863">
    <property type="entry name" value="STEROL DESATURASE"/>
    <property type="match status" value="1"/>
</dbReference>
<keyword evidence="3 5" id="KW-1133">Transmembrane helix</keyword>
<evidence type="ECO:0000256" key="3">
    <source>
        <dbReference type="ARBA" id="ARBA00022989"/>
    </source>
</evidence>
<dbReference type="Pfam" id="PF04116">
    <property type="entry name" value="FA_hydroxylase"/>
    <property type="match status" value="1"/>
</dbReference>
<dbReference type="AlphaFoldDB" id="A0A177A5H9"/>
<dbReference type="EMBL" id="KV441405">
    <property type="protein sequence ID" value="OAF56234.2"/>
    <property type="molecule type" value="Genomic_DNA"/>
</dbReference>
<feature type="transmembrane region" description="Helical" evidence="5">
    <location>
        <begin position="97"/>
        <end position="115"/>
    </location>
</feature>
<name>A0A177A5H9_9PEZI</name>
<dbReference type="GO" id="GO:0016491">
    <property type="term" value="F:oxidoreductase activity"/>
    <property type="evidence" value="ECO:0007669"/>
    <property type="project" value="InterPro"/>
</dbReference>
<keyword evidence="2 5" id="KW-0812">Transmembrane</keyword>
<dbReference type="GeneID" id="36290421"/>